<evidence type="ECO:0000256" key="1">
    <source>
        <dbReference type="SAM" id="MobiDB-lite"/>
    </source>
</evidence>
<gene>
    <name evidence="2" type="ORF">BU24DRAFT_421265</name>
</gene>
<protein>
    <submittedName>
        <fullName evidence="2">Uncharacterized protein</fullName>
    </submittedName>
</protein>
<dbReference type="AlphaFoldDB" id="A0A6A5XZ86"/>
<sequence length="121" mass="13835">MRRYHMNDPVDMVRQNTGLNKGQWARFNKIVHDEGQNLCDRLGRSLTWPNVPFNEQIRVLEAVNTRLVREGIPEVEMSALRWRMSTSLKRIKPKVSGEGSAAINQATASSKSLPYDPIRDS</sequence>
<accession>A0A6A5XZ86</accession>
<name>A0A6A5XZ86_9PLEO</name>
<dbReference type="EMBL" id="ML978068">
    <property type="protein sequence ID" value="KAF2018279.1"/>
    <property type="molecule type" value="Genomic_DNA"/>
</dbReference>
<feature type="region of interest" description="Disordered" evidence="1">
    <location>
        <begin position="93"/>
        <end position="121"/>
    </location>
</feature>
<dbReference type="Proteomes" id="UP000799778">
    <property type="component" value="Unassembled WGS sequence"/>
</dbReference>
<dbReference type="OrthoDB" id="3799196at2759"/>
<dbReference type="RefSeq" id="XP_033386618.1">
    <property type="nucleotide sequence ID" value="XM_033527687.1"/>
</dbReference>
<organism evidence="2 3">
    <name type="scientific">Aaosphaeria arxii CBS 175.79</name>
    <dbReference type="NCBI Taxonomy" id="1450172"/>
    <lineage>
        <taxon>Eukaryota</taxon>
        <taxon>Fungi</taxon>
        <taxon>Dikarya</taxon>
        <taxon>Ascomycota</taxon>
        <taxon>Pezizomycotina</taxon>
        <taxon>Dothideomycetes</taxon>
        <taxon>Pleosporomycetidae</taxon>
        <taxon>Pleosporales</taxon>
        <taxon>Pleosporales incertae sedis</taxon>
        <taxon>Aaosphaeria</taxon>
    </lineage>
</organism>
<evidence type="ECO:0000313" key="3">
    <source>
        <dbReference type="Proteomes" id="UP000799778"/>
    </source>
</evidence>
<evidence type="ECO:0000313" key="2">
    <source>
        <dbReference type="EMBL" id="KAF2018279.1"/>
    </source>
</evidence>
<feature type="compositionally biased region" description="Polar residues" evidence="1">
    <location>
        <begin position="102"/>
        <end position="112"/>
    </location>
</feature>
<reference evidence="2" key="1">
    <citation type="journal article" date="2020" name="Stud. Mycol.">
        <title>101 Dothideomycetes genomes: a test case for predicting lifestyles and emergence of pathogens.</title>
        <authorList>
            <person name="Haridas S."/>
            <person name="Albert R."/>
            <person name="Binder M."/>
            <person name="Bloem J."/>
            <person name="Labutti K."/>
            <person name="Salamov A."/>
            <person name="Andreopoulos B."/>
            <person name="Baker S."/>
            <person name="Barry K."/>
            <person name="Bills G."/>
            <person name="Bluhm B."/>
            <person name="Cannon C."/>
            <person name="Castanera R."/>
            <person name="Culley D."/>
            <person name="Daum C."/>
            <person name="Ezra D."/>
            <person name="Gonzalez J."/>
            <person name="Henrissat B."/>
            <person name="Kuo A."/>
            <person name="Liang C."/>
            <person name="Lipzen A."/>
            <person name="Lutzoni F."/>
            <person name="Magnuson J."/>
            <person name="Mondo S."/>
            <person name="Nolan M."/>
            <person name="Ohm R."/>
            <person name="Pangilinan J."/>
            <person name="Park H.-J."/>
            <person name="Ramirez L."/>
            <person name="Alfaro M."/>
            <person name="Sun H."/>
            <person name="Tritt A."/>
            <person name="Yoshinaga Y."/>
            <person name="Zwiers L.-H."/>
            <person name="Turgeon B."/>
            <person name="Goodwin S."/>
            <person name="Spatafora J."/>
            <person name="Crous P."/>
            <person name="Grigoriev I."/>
        </authorList>
    </citation>
    <scope>NUCLEOTIDE SEQUENCE</scope>
    <source>
        <strain evidence="2">CBS 175.79</strain>
    </source>
</reference>
<keyword evidence="3" id="KW-1185">Reference proteome</keyword>
<dbReference type="GeneID" id="54285084"/>
<proteinExistence type="predicted"/>